<evidence type="ECO:0000313" key="3">
    <source>
        <dbReference type="Proteomes" id="UP000181956"/>
    </source>
</evidence>
<keyword evidence="3" id="KW-1185">Reference proteome</keyword>
<dbReference type="AlphaFoldDB" id="A0A1H1RAX1"/>
<sequence>MRRLVDVRITRWYFKLLYVVGAWLLGIPVLALLNALHLPPAAVDAVSGAVSLASVLLGARIFRGRGEPVAPPRPWWKMTARPRLSRALGVLFALTPASAAAVAIAAAFGVDAASEALGRYTEAGLWTSVLALTALAALYLNSAARLRRLPALPVEPKFRTPGALR</sequence>
<name>A0A1H1RAX1_9MICO</name>
<feature type="transmembrane region" description="Helical" evidence="1">
    <location>
        <begin position="45"/>
        <end position="63"/>
    </location>
</feature>
<proteinExistence type="predicted"/>
<dbReference type="Proteomes" id="UP000181956">
    <property type="component" value="Chromosome I"/>
</dbReference>
<keyword evidence="1" id="KW-0812">Transmembrane</keyword>
<gene>
    <name evidence="2" type="ORF">SAMN04489834_1279</name>
</gene>
<feature type="transmembrane region" description="Helical" evidence="1">
    <location>
        <begin position="84"/>
        <end position="108"/>
    </location>
</feature>
<reference evidence="3" key="1">
    <citation type="submission" date="2016-10" db="EMBL/GenBank/DDBJ databases">
        <authorList>
            <person name="Varghese N."/>
            <person name="Submissions S."/>
        </authorList>
    </citation>
    <scope>NUCLEOTIDE SEQUENCE [LARGE SCALE GENOMIC DNA]</scope>
    <source>
        <strain evidence="3">DSM 21772</strain>
    </source>
</reference>
<keyword evidence="1" id="KW-0472">Membrane</keyword>
<dbReference type="EMBL" id="LT629742">
    <property type="protein sequence ID" value="SDS32850.1"/>
    <property type="molecule type" value="Genomic_DNA"/>
</dbReference>
<accession>A0A1H1RAX1</accession>
<feature type="transmembrane region" description="Helical" evidence="1">
    <location>
        <begin position="12"/>
        <end position="33"/>
    </location>
</feature>
<feature type="transmembrane region" description="Helical" evidence="1">
    <location>
        <begin position="123"/>
        <end position="140"/>
    </location>
</feature>
<keyword evidence="1" id="KW-1133">Transmembrane helix</keyword>
<evidence type="ECO:0000313" key="2">
    <source>
        <dbReference type="EMBL" id="SDS32850.1"/>
    </source>
</evidence>
<organism evidence="2 3">
    <name type="scientific">Microterricola viridarii</name>
    <dbReference type="NCBI Taxonomy" id="412690"/>
    <lineage>
        <taxon>Bacteria</taxon>
        <taxon>Bacillati</taxon>
        <taxon>Actinomycetota</taxon>
        <taxon>Actinomycetes</taxon>
        <taxon>Micrococcales</taxon>
        <taxon>Microbacteriaceae</taxon>
        <taxon>Microterricola</taxon>
    </lineage>
</organism>
<evidence type="ECO:0000256" key="1">
    <source>
        <dbReference type="SAM" id="Phobius"/>
    </source>
</evidence>
<protein>
    <submittedName>
        <fullName evidence="2">Uncharacterized protein</fullName>
    </submittedName>
</protein>